<protein>
    <submittedName>
        <fullName evidence="2">4-vinyl reductase</fullName>
    </submittedName>
</protein>
<gene>
    <name evidence="2" type="ORF">A4A58_16965</name>
</gene>
<dbReference type="SUPFAM" id="SSF111126">
    <property type="entry name" value="Ligand-binding domain in the NO signalling and Golgi transport"/>
    <property type="match status" value="1"/>
</dbReference>
<dbReference type="InterPro" id="IPR045987">
    <property type="entry name" value="DUF5943"/>
</dbReference>
<dbReference type="InterPro" id="IPR024096">
    <property type="entry name" value="NO_sig/Golgi_transp_ligand-bd"/>
</dbReference>
<reference evidence="2 3" key="1">
    <citation type="submission" date="2016-03" db="EMBL/GenBank/DDBJ databases">
        <title>Microsymbionts genomes from the relict species Vavilovia formosa (Stev.) Fed.</title>
        <authorList>
            <person name="Kopat V."/>
            <person name="Chirak E."/>
            <person name="Kimeklis A."/>
            <person name="Andronov E."/>
        </authorList>
    </citation>
    <scope>NUCLEOTIDE SEQUENCE [LARGE SCALE GENOMIC DNA]</scope>
    <source>
        <strain evidence="2 3">Vaf07</strain>
    </source>
</reference>
<keyword evidence="3" id="KW-1185">Reference proteome</keyword>
<sequence length="175" mass="19869">MGKPQVDINVDDQTGRWSVDATNMILVPQHFYMNNHFAIEAAVGAAELERILRPAGHRSAYYWCEKEAEFHGMSGVDVFRHYMRRITQRGWGQFDVLDVSPEAGTATVRLRNSAMVDGERRNSGRKVCYMFASWLEGSLEYVAASAGRDVRLRAQEVYCEAEGVYDHCLFKVEPA</sequence>
<dbReference type="AlphaFoldDB" id="A0A163XHF8"/>
<dbReference type="Pfam" id="PF19367">
    <property type="entry name" value="DUF5943"/>
    <property type="match status" value="1"/>
</dbReference>
<dbReference type="STRING" id="943830.A4A58_16965"/>
<dbReference type="PANTHER" id="PTHR35090:SF1">
    <property type="entry name" value="SLR0144 PROTEIN"/>
    <property type="match status" value="1"/>
</dbReference>
<proteinExistence type="predicted"/>
<evidence type="ECO:0000313" key="3">
    <source>
        <dbReference type="Proteomes" id="UP000076574"/>
    </source>
</evidence>
<organism evidence="2 3">
    <name type="scientific">Tardiphaga robiniae</name>
    <dbReference type="NCBI Taxonomy" id="943830"/>
    <lineage>
        <taxon>Bacteria</taxon>
        <taxon>Pseudomonadati</taxon>
        <taxon>Pseudomonadota</taxon>
        <taxon>Alphaproteobacteria</taxon>
        <taxon>Hyphomicrobiales</taxon>
        <taxon>Nitrobacteraceae</taxon>
        <taxon>Tardiphaga</taxon>
    </lineage>
</organism>
<dbReference type="OrthoDB" id="8264576at2"/>
<evidence type="ECO:0000313" key="2">
    <source>
        <dbReference type="EMBL" id="KZD20920.1"/>
    </source>
</evidence>
<feature type="domain" description="DUF5943" evidence="1">
    <location>
        <begin position="3"/>
        <end position="96"/>
    </location>
</feature>
<dbReference type="EMBL" id="LVYV01000054">
    <property type="protein sequence ID" value="KZD20920.1"/>
    <property type="molecule type" value="Genomic_DNA"/>
</dbReference>
<dbReference type="Proteomes" id="UP000076574">
    <property type="component" value="Unassembled WGS sequence"/>
</dbReference>
<dbReference type="PANTHER" id="PTHR35090">
    <property type="entry name" value="DNA-DIRECTED RNA POLYMERASE SUBUNIT I"/>
    <property type="match status" value="1"/>
</dbReference>
<dbReference type="RefSeq" id="WP_068737790.1">
    <property type="nucleotide sequence ID" value="NZ_LVYV01000054.1"/>
</dbReference>
<dbReference type="Gene3D" id="3.30.1380.20">
    <property type="entry name" value="Trafficking protein particle complex subunit 3"/>
    <property type="match status" value="1"/>
</dbReference>
<accession>A0A163XHF8</accession>
<comment type="caution">
    <text evidence="2">The sequence shown here is derived from an EMBL/GenBank/DDBJ whole genome shotgun (WGS) entry which is preliminary data.</text>
</comment>
<name>A0A163XHF8_9BRAD</name>
<evidence type="ECO:0000259" key="1">
    <source>
        <dbReference type="Pfam" id="PF19367"/>
    </source>
</evidence>